<dbReference type="KEGG" id="bsed:DN745_03970"/>
<gene>
    <name evidence="1" type="ORF">DN745_03970</name>
</gene>
<keyword evidence="2" id="KW-1185">Reference proteome</keyword>
<name>A0A2Z4FHR4_9DELT</name>
<evidence type="ECO:0000313" key="2">
    <source>
        <dbReference type="Proteomes" id="UP000249799"/>
    </source>
</evidence>
<dbReference type="OrthoDB" id="5508346at2"/>
<sequence>MANTKRMQAPTRTDNKLSIRCADLDIELNGSATEVKRAYRLLRTQLTELFYNTIHAERGPEDKTLQLRQEDLVEIGAIPAPAPAPAPAAVSDNFFNMVLCEETHRKVYLIDDNRFENSFLGKSLVIEPIAKVYVDAKIESRVRSSLDLGSTLWRQITPAGKAAMFKGE</sequence>
<dbReference type="AlphaFoldDB" id="A0A2Z4FHR4"/>
<dbReference type="Proteomes" id="UP000249799">
    <property type="component" value="Chromosome"/>
</dbReference>
<dbReference type="RefSeq" id="WP_111332382.1">
    <property type="nucleotide sequence ID" value="NZ_CP030032.1"/>
</dbReference>
<proteinExistence type="predicted"/>
<accession>A0A2Z4FHR4</accession>
<reference evidence="1 2" key="1">
    <citation type="submission" date="2018-06" db="EMBL/GenBank/DDBJ databases">
        <title>Lujinxingia sediminis gen. nov. sp. nov., a new facultative anaerobic member of the class Deltaproteobacteria, and proposal of Lujinxingaceae fam. nov.</title>
        <authorList>
            <person name="Guo L.-Y."/>
            <person name="Li C.-M."/>
            <person name="Wang S."/>
            <person name="Du Z.-J."/>
        </authorList>
    </citation>
    <scope>NUCLEOTIDE SEQUENCE [LARGE SCALE GENOMIC DNA]</scope>
    <source>
        <strain evidence="1 2">FA350</strain>
    </source>
</reference>
<organism evidence="1 2">
    <name type="scientific">Bradymonas sediminis</name>
    <dbReference type="NCBI Taxonomy" id="1548548"/>
    <lineage>
        <taxon>Bacteria</taxon>
        <taxon>Deltaproteobacteria</taxon>
        <taxon>Bradymonadales</taxon>
        <taxon>Bradymonadaceae</taxon>
        <taxon>Bradymonas</taxon>
    </lineage>
</organism>
<dbReference type="EMBL" id="CP030032">
    <property type="protein sequence ID" value="AWV88537.1"/>
    <property type="molecule type" value="Genomic_DNA"/>
</dbReference>
<protein>
    <submittedName>
        <fullName evidence="1">Uncharacterized protein</fullName>
    </submittedName>
</protein>
<evidence type="ECO:0000313" key="1">
    <source>
        <dbReference type="EMBL" id="AWV88537.1"/>
    </source>
</evidence>